<dbReference type="GO" id="GO:0005737">
    <property type="term" value="C:cytoplasm"/>
    <property type="evidence" value="ECO:0007669"/>
    <property type="project" value="TreeGrafter"/>
</dbReference>
<reference evidence="20" key="1">
    <citation type="journal article" date="2016" name="Gigascience">
        <title>De novo construction of an expanded transcriptome assembly for the western tarnished plant bug, Lygus hesperus.</title>
        <authorList>
            <person name="Tassone E.E."/>
            <person name="Geib S.M."/>
            <person name="Hall B."/>
            <person name="Fabrick J.A."/>
            <person name="Brent C.S."/>
            <person name="Hull J.J."/>
        </authorList>
    </citation>
    <scope>NUCLEOTIDE SEQUENCE</scope>
</reference>
<evidence type="ECO:0000256" key="5">
    <source>
        <dbReference type="ARBA" id="ARBA00022723"/>
    </source>
</evidence>
<comment type="catalytic activity">
    <reaction evidence="15">
        <text>2 L-cysteine = S-sulfanyl-L-cysteine + L-alanine</text>
        <dbReference type="Rhea" id="RHEA:78543"/>
        <dbReference type="ChEBI" id="CHEBI:35235"/>
        <dbReference type="ChEBI" id="CHEBI:57972"/>
        <dbReference type="ChEBI" id="CHEBI:58591"/>
    </reaction>
    <physiologicalReaction direction="left-to-right" evidence="15">
        <dbReference type="Rhea" id="RHEA:78544"/>
    </physiologicalReaction>
</comment>
<evidence type="ECO:0000256" key="8">
    <source>
        <dbReference type="ARBA" id="ARBA00022840"/>
    </source>
</evidence>
<evidence type="ECO:0000313" key="20">
    <source>
        <dbReference type="EMBL" id="JAP99255.1"/>
    </source>
</evidence>
<dbReference type="Gene3D" id="1.20.120.1910">
    <property type="entry name" value="Cysteine-tRNA ligase, C-terminal anti-codon recognition domain"/>
    <property type="match status" value="1"/>
</dbReference>
<dbReference type="EC" id="6.1.1.16" evidence="3"/>
<dbReference type="Pfam" id="PF01406">
    <property type="entry name" value="tRNA-synt_1e"/>
    <property type="match status" value="1"/>
</dbReference>
<proteinExistence type="inferred from homology"/>
<dbReference type="CDD" id="cd00672">
    <property type="entry name" value="CysRS_core"/>
    <property type="match status" value="1"/>
</dbReference>
<dbReference type="InterPro" id="IPR015803">
    <property type="entry name" value="Cys-tRNA-ligase"/>
</dbReference>
<evidence type="ECO:0000256" key="10">
    <source>
        <dbReference type="ARBA" id="ARBA00023146"/>
    </source>
</evidence>
<evidence type="ECO:0000256" key="15">
    <source>
        <dbReference type="ARBA" id="ARBA00047548"/>
    </source>
</evidence>
<keyword evidence="9" id="KW-0648">Protein biosynthesis</keyword>
<dbReference type="EMBL" id="GDHC01019373">
    <property type="protein sequence ID" value="JAP99255.1"/>
    <property type="molecule type" value="Transcribed_RNA"/>
</dbReference>
<dbReference type="HAMAP" id="MF_00041">
    <property type="entry name" value="Cys_tRNA_synth"/>
    <property type="match status" value="1"/>
</dbReference>
<dbReference type="SUPFAM" id="SSF47323">
    <property type="entry name" value="Anticodon-binding domain of a subclass of class I aminoacyl-tRNA synthetases"/>
    <property type="match status" value="1"/>
</dbReference>
<dbReference type="SUPFAM" id="SSF52374">
    <property type="entry name" value="Nucleotidylyl transferase"/>
    <property type="match status" value="1"/>
</dbReference>
<keyword evidence="4 20" id="KW-0436">Ligase</keyword>
<dbReference type="PRINTS" id="PR00983">
    <property type="entry name" value="TRNASYNTHCYS"/>
</dbReference>
<comment type="cofactor">
    <cofactor evidence="1">
        <name>Zn(2+)</name>
        <dbReference type="ChEBI" id="CHEBI:29105"/>
    </cofactor>
</comment>
<comment type="similarity">
    <text evidence="2">Belongs to the class-I aminoacyl-tRNA synthetase family.</text>
</comment>
<evidence type="ECO:0000259" key="19">
    <source>
        <dbReference type="Pfam" id="PF01406"/>
    </source>
</evidence>
<evidence type="ECO:0000256" key="3">
    <source>
        <dbReference type="ARBA" id="ARBA00012832"/>
    </source>
</evidence>
<name>A0A146KVK4_LYGHE</name>
<dbReference type="GO" id="GO:0006423">
    <property type="term" value="P:cysteinyl-tRNA aminoacylation"/>
    <property type="evidence" value="ECO:0007669"/>
    <property type="project" value="InterPro"/>
</dbReference>
<dbReference type="InterPro" id="IPR032678">
    <property type="entry name" value="tRNA-synt_1_cat_dom"/>
</dbReference>
<protein>
    <recommendedName>
        <fullName evidence="3">cysteine--tRNA ligase</fullName>
        <ecNumber evidence="3">6.1.1.16</ecNumber>
    </recommendedName>
    <alternativeName>
        <fullName evidence="11">Cysteinyl-tRNA synthetase</fullName>
    </alternativeName>
</protein>
<evidence type="ECO:0000256" key="14">
    <source>
        <dbReference type="ARBA" id="ARBA00047499"/>
    </source>
</evidence>
<evidence type="ECO:0000256" key="1">
    <source>
        <dbReference type="ARBA" id="ARBA00001947"/>
    </source>
</evidence>
<dbReference type="GO" id="GO:0046872">
    <property type="term" value="F:metal ion binding"/>
    <property type="evidence" value="ECO:0007669"/>
    <property type="project" value="UniProtKB-KW"/>
</dbReference>
<evidence type="ECO:0000256" key="17">
    <source>
        <dbReference type="ARBA" id="ARBA00048609"/>
    </source>
</evidence>
<dbReference type="GO" id="GO:0004817">
    <property type="term" value="F:cysteine-tRNA ligase activity"/>
    <property type="evidence" value="ECO:0007669"/>
    <property type="project" value="UniProtKB-EC"/>
</dbReference>
<dbReference type="InterPro" id="IPR024909">
    <property type="entry name" value="Cys-tRNA/MSH_ligase"/>
</dbReference>
<dbReference type="FunFam" id="3.40.50.620:FF:000027">
    <property type="entry name" value="Cysteine--tRNA ligase, cytoplasmic"/>
    <property type="match status" value="1"/>
</dbReference>
<evidence type="ECO:0000256" key="13">
    <source>
        <dbReference type="ARBA" id="ARBA00045476"/>
    </source>
</evidence>
<dbReference type="PANTHER" id="PTHR10890">
    <property type="entry name" value="CYSTEINYL-TRNA SYNTHETASE"/>
    <property type="match status" value="1"/>
</dbReference>
<dbReference type="NCBIfam" id="TIGR00435">
    <property type="entry name" value="cysS"/>
    <property type="match status" value="1"/>
</dbReference>
<gene>
    <name evidence="20" type="primary">CARS2_1</name>
    <name evidence="20" type="ORF">g.61214</name>
</gene>
<dbReference type="Gene3D" id="3.40.50.620">
    <property type="entry name" value="HUPs"/>
    <property type="match status" value="1"/>
</dbReference>
<organism evidence="20">
    <name type="scientific">Lygus hesperus</name>
    <name type="common">Western plant bug</name>
    <dbReference type="NCBI Taxonomy" id="30085"/>
    <lineage>
        <taxon>Eukaryota</taxon>
        <taxon>Metazoa</taxon>
        <taxon>Ecdysozoa</taxon>
        <taxon>Arthropoda</taxon>
        <taxon>Hexapoda</taxon>
        <taxon>Insecta</taxon>
        <taxon>Pterygota</taxon>
        <taxon>Neoptera</taxon>
        <taxon>Paraneoptera</taxon>
        <taxon>Hemiptera</taxon>
        <taxon>Heteroptera</taxon>
        <taxon>Panheteroptera</taxon>
        <taxon>Cimicomorpha</taxon>
        <taxon>Miridae</taxon>
        <taxon>Mirini</taxon>
        <taxon>Lygus</taxon>
    </lineage>
</organism>
<evidence type="ECO:0000256" key="4">
    <source>
        <dbReference type="ARBA" id="ARBA00022598"/>
    </source>
</evidence>
<evidence type="ECO:0000256" key="7">
    <source>
        <dbReference type="ARBA" id="ARBA00022833"/>
    </source>
</evidence>
<keyword evidence="6" id="KW-0547">Nucleotide-binding</keyword>
<comment type="function">
    <text evidence="12">Mitochondrial cysteine-specific aminoacyl-tRNA synthetase that catalyzes the ATP-dependent ligation of cysteine to tRNA(Cys).</text>
</comment>
<accession>A0A146KVK4</accession>
<keyword evidence="10" id="KW-0030">Aminoacyl-tRNA synthetase</keyword>
<feature type="domain" description="tRNA synthetases class I catalytic" evidence="19">
    <location>
        <begin position="53"/>
        <end position="340"/>
    </location>
</feature>
<evidence type="ECO:0000256" key="2">
    <source>
        <dbReference type="ARBA" id="ARBA00005594"/>
    </source>
</evidence>
<evidence type="ECO:0000256" key="18">
    <source>
        <dbReference type="ARBA" id="ARBA00049046"/>
    </source>
</evidence>
<keyword evidence="7" id="KW-0862">Zinc</keyword>
<evidence type="ECO:0000256" key="16">
    <source>
        <dbReference type="ARBA" id="ARBA00047731"/>
    </source>
</evidence>
<dbReference type="GO" id="GO:0005524">
    <property type="term" value="F:ATP binding"/>
    <property type="evidence" value="ECO:0007669"/>
    <property type="project" value="UniProtKB-KW"/>
</dbReference>
<evidence type="ECO:0000256" key="11">
    <source>
        <dbReference type="ARBA" id="ARBA00031499"/>
    </source>
</evidence>
<comment type="function">
    <text evidence="13">In addition to its role as an aminoacyl-tRNA synthetase, has also cysteine persulfide synthase activity. Produces reactive persulfide species such as cysteine persulfide (CysSSH) from substrate cysteine and mediate direct incorporation of CysSSH into proteins during translations, resulting in protein persulfides and polysulfides. CysSSHs behave as potent antioxidants and cellular protectants.</text>
</comment>
<evidence type="ECO:0000256" key="12">
    <source>
        <dbReference type="ARBA" id="ARBA00043868"/>
    </source>
</evidence>
<sequence>MLNSYLRRSLGQIRRVSDLSSKKWKLPAGHPTNVDVFNRLADDTVNLVTNFPNSCNWYCCGPTVYDSPHLGHACCYMQFDLIRRILEDVHGINVIMLMSITDIDDKIINEANKRASHFQEVALQYEQEFFDSMSKLNIKPPSLSLRVSQHIEDIIQFISKIINNGHGYVADDRSVYFSVDNFPRYGKLSPAQEPETAAGKQSNRDFALWKAAKPGEPYWDSPWGRGRPGWHIECSAMASKYFGSSVDIHTGGIDLLFPHHENEEAQSCAYHGCDQWVNYWLHSGHLHLQGQEKMSKSLKNTVSISTFLEEYSPDHLRTLCMLVPYRNGIEYSRDVMTNATSVYSKINNFLSDCDAFIRGVGPKPIVNDGILLKELQRAQENIRNCLSSDFNTNGAMTDLLNLMSRTTSELNSRSEGLQNTSFSVIAIANYVKNLLGKLGFFANRQIADQSTQVDDILQASLNLRTSVRGLALSNSMPSESREVKKSLLTACDVFRSDLKNLGIEIKDRANASTWTFSTSRKQG</sequence>
<evidence type="ECO:0000256" key="6">
    <source>
        <dbReference type="ARBA" id="ARBA00022741"/>
    </source>
</evidence>
<evidence type="ECO:0000256" key="9">
    <source>
        <dbReference type="ARBA" id="ARBA00022917"/>
    </source>
</evidence>
<dbReference type="InterPro" id="IPR014729">
    <property type="entry name" value="Rossmann-like_a/b/a_fold"/>
</dbReference>
<comment type="catalytic activity">
    <reaction evidence="16">
        <text>S-sulfanyl-L-cysteine + L-cysteine = S-disulfanyl-L-cysteine + L-alanine</text>
        <dbReference type="Rhea" id="RHEA:78627"/>
        <dbReference type="ChEBI" id="CHEBI:35235"/>
        <dbReference type="ChEBI" id="CHEBI:57972"/>
        <dbReference type="ChEBI" id="CHEBI:58591"/>
        <dbReference type="ChEBI" id="CHEBI:229465"/>
    </reaction>
    <physiologicalReaction direction="left-to-right" evidence="16">
        <dbReference type="Rhea" id="RHEA:78628"/>
    </physiologicalReaction>
</comment>
<dbReference type="AlphaFoldDB" id="A0A146KVK4"/>
<comment type="catalytic activity">
    <reaction evidence="18">
        <text>tRNA(Cys) + L-cysteine + ATP = L-cysteinyl-tRNA(Cys) + AMP + diphosphate</text>
        <dbReference type="Rhea" id="RHEA:17773"/>
        <dbReference type="Rhea" id="RHEA-COMP:9661"/>
        <dbReference type="Rhea" id="RHEA-COMP:9679"/>
        <dbReference type="ChEBI" id="CHEBI:30616"/>
        <dbReference type="ChEBI" id="CHEBI:33019"/>
        <dbReference type="ChEBI" id="CHEBI:35235"/>
        <dbReference type="ChEBI" id="CHEBI:78442"/>
        <dbReference type="ChEBI" id="CHEBI:78517"/>
        <dbReference type="ChEBI" id="CHEBI:456215"/>
        <dbReference type="EC" id="6.1.1.16"/>
    </reaction>
    <physiologicalReaction direction="right-to-left" evidence="18">
        <dbReference type="Rhea" id="RHEA:17775"/>
    </physiologicalReaction>
</comment>
<keyword evidence="8" id="KW-0067">ATP-binding</keyword>
<keyword evidence="5" id="KW-0479">Metal-binding</keyword>
<dbReference type="InterPro" id="IPR009080">
    <property type="entry name" value="tRNAsynth_Ia_anticodon-bd"/>
</dbReference>
<dbReference type="PANTHER" id="PTHR10890:SF27">
    <property type="entry name" value="CYSTEINE--TRNA LIGASE, MITOCHONDRIAL-RELATED"/>
    <property type="match status" value="1"/>
</dbReference>
<comment type="catalytic activity">
    <reaction evidence="14">
        <text>S-disulfanyl-L-cysteine + tRNA(Cys) + ATP = (S)-disulfanyl-L-cysteinyl-tRNA(Cys) + AMP + diphosphate</text>
        <dbReference type="Rhea" id="RHEA:78651"/>
        <dbReference type="Rhea" id="RHEA-COMP:9661"/>
        <dbReference type="Rhea" id="RHEA-COMP:19120"/>
        <dbReference type="ChEBI" id="CHEBI:30616"/>
        <dbReference type="ChEBI" id="CHEBI:33019"/>
        <dbReference type="ChEBI" id="CHEBI:78442"/>
        <dbReference type="ChEBI" id="CHEBI:229465"/>
        <dbReference type="ChEBI" id="CHEBI:229521"/>
        <dbReference type="ChEBI" id="CHEBI:456215"/>
    </reaction>
    <physiologicalReaction direction="left-to-right" evidence="14">
        <dbReference type="Rhea" id="RHEA:78652"/>
    </physiologicalReaction>
</comment>
<comment type="catalytic activity">
    <reaction evidence="17">
        <text>S-sulfanyl-L-cysteine + tRNA(Cys) + ATP = (S)-sulfanyl-L-cysteinyl-tRNA(Cys) + AMP + diphosphate</text>
        <dbReference type="Rhea" id="RHEA:78647"/>
        <dbReference type="Rhea" id="RHEA-COMP:9661"/>
        <dbReference type="Rhea" id="RHEA-COMP:19119"/>
        <dbReference type="ChEBI" id="CHEBI:30616"/>
        <dbReference type="ChEBI" id="CHEBI:33019"/>
        <dbReference type="ChEBI" id="CHEBI:58591"/>
        <dbReference type="ChEBI" id="CHEBI:78442"/>
        <dbReference type="ChEBI" id="CHEBI:229520"/>
        <dbReference type="ChEBI" id="CHEBI:456215"/>
    </reaction>
    <physiologicalReaction direction="left-to-right" evidence="17">
        <dbReference type="Rhea" id="RHEA:78648"/>
    </physiologicalReaction>
</comment>